<dbReference type="EMBL" id="UOFZ01000064">
    <property type="protein sequence ID" value="VAX12752.1"/>
    <property type="molecule type" value="Genomic_DNA"/>
</dbReference>
<dbReference type="PANTHER" id="PTHR43257">
    <property type="entry name" value="PYRUVATE DEHYDROGENASE E1 COMPONENT BETA SUBUNIT"/>
    <property type="match status" value="1"/>
</dbReference>
<keyword evidence="2 5" id="KW-0560">Oxidoreductase</keyword>
<keyword evidence="5" id="KW-0670">Pyruvate</keyword>
<accession>A0A3B1B9K4</accession>
<sequence>MSEEIYYWQALNRALDAELDADDSVFILGEDVGLYGGSYRVTEGLYAKYGEWRLRDTPISEGSFTGLGVGAALLGMRPVVEIMTINFALLALDAIINMAAKIPFMSGGQFPMPLVVRMPGGVAKQLAAQHSQRLEQTMMNVPGLRIAVPATPQDAWWQLRQAIRSDEPIILLEHELLYFSKGALDIHADAPPMHRARVHRRGRDLTIITYSRMLDLCLRAAEQLAQKGIEAEVIDLRSLRPVDWKTCSQSVSKTHRLLVVEEDSRFAGAGAEIVAGLTERCFFELDASPDRVAAREMPIPFNATLEAASIPRPSNIVQAAEKLCNVQAKEKFIEPA</sequence>
<dbReference type="Gene3D" id="3.40.50.920">
    <property type="match status" value="1"/>
</dbReference>
<evidence type="ECO:0000259" key="4">
    <source>
        <dbReference type="SMART" id="SM00861"/>
    </source>
</evidence>
<dbReference type="InterPro" id="IPR033248">
    <property type="entry name" value="Transketolase_C"/>
</dbReference>
<evidence type="ECO:0000256" key="3">
    <source>
        <dbReference type="ARBA" id="ARBA00023052"/>
    </source>
</evidence>
<evidence type="ECO:0000256" key="2">
    <source>
        <dbReference type="ARBA" id="ARBA00023002"/>
    </source>
</evidence>
<dbReference type="Pfam" id="PF02779">
    <property type="entry name" value="Transket_pyr"/>
    <property type="match status" value="1"/>
</dbReference>
<name>A0A3B1B9K4_9ZZZZ</name>
<dbReference type="InterPro" id="IPR029061">
    <property type="entry name" value="THDP-binding"/>
</dbReference>
<gene>
    <name evidence="5" type="ORF">MNBD_GAMMA24-1742</name>
</gene>
<dbReference type="SUPFAM" id="SSF52518">
    <property type="entry name" value="Thiamin diphosphate-binding fold (THDP-binding)"/>
    <property type="match status" value="1"/>
</dbReference>
<evidence type="ECO:0000313" key="5">
    <source>
        <dbReference type="EMBL" id="VAX12752.1"/>
    </source>
</evidence>
<dbReference type="GO" id="GO:0004739">
    <property type="term" value="F:pyruvate dehydrogenase (acetyl-transferring) activity"/>
    <property type="evidence" value="ECO:0007669"/>
    <property type="project" value="UniProtKB-EC"/>
</dbReference>
<dbReference type="EC" id="1.2.4.1" evidence="5"/>
<dbReference type="SUPFAM" id="SSF52922">
    <property type="entry name" value="TK C-terminal domain-like"/>
    <property type="match status" value="1"/>
</dbReference>
<dbReference type="PANTHER" id="PTHR43257:SF2">
    <property type="entry name" value="PYRUVATE DEHYDROGENASE E1 COMPONENT SUBUNIT BETA"/>
    <property type="match status" value="1"/>
</dbReference>
<dbReference type="InterPro" id="IPR005475">
    <property type="entry name" value="Transketolase-like_Pyr-bd"/>
</dbReference>
<dbReference type="SMART" id="SM00861">
    <property type="entry name" value="Transket_pyr"/>
    <property type="match status" value="1"/>
</dbReference>
<dbReference type="Pfam" id="PF02780">
    <property type="entry name" value="Transketolase_C"/>
    <property type="match status" value="1"/>
</dbReference>
<dbReference type="FunFam" id="3.40.50.920:FF:000001">
    <property type="entry name" value="Pyruvate dehydrogenase E1 beta subunit"/>
    <property type="match status" value="1"/>
</dbReference>
<keyword evidence="3" id="KW-0786">Thiamine pyrophosphate</keyword>
<dbReference type="FunFam" id="3.40.50.970:FF:000001">
    <property type="entry name" value="Pyruvate dehydrogenase E1 beta subunit"/>
    <property type="match status" value="1"/>
</dbReference>
<organism evidence="5">
    <name type="scientific">hydrothermal vent metagenome</name>
    <dbReference type="NCBI Taxonomy" id="652676"/>
    <lineage>
        <taxon>unclassified sequences</taxon>
        <taxon>metagenomes</taxon>
        <taxon>ecological metagenomes</taxon>
    </lineage>
</organism>
<evidence type="ECO:0000256" key="1">
    <source>
        <dbReference type="ARBA" id="ARBA00001964"/>
    </source>
</evidence>
<dbReference type="AlphaFoldDB" id="A0A3B1B9K4"/>
<protein>
    <submittedName>
        <fullName evidence="5">Pyruvate dehydrogenase E1 component beta subunit</fullName>
        <ecNumber evidence="5">1.2.4.1</ecNumber>
    </submittedName>
</protein>
<feature type="domain" description="Transketolase-like pyrimidine-binding" evidence="4">
    <location>
        <begin position="5"/>
        <end position="180"/>
    </location>
</feature>
<reference evidence="5" key="1">
    <citation type="submission" date="2018-06" db="EMBL/GenBank/DDBJ databases">
        <authorList>
            <person name="Zhirakovskaya E."/>
        </authorList>
    </citation>
    <scope>NUCLEOTIDE SEQUENCE</scope>
</reference>
<dbReference type="Gene3D" id="3.40.50.970">
    <property type="match status" value="1"/>
</dbReference>
<proteinExistence type="predicted"/>
<dbReference type="InterPro" id="IPR009014">
    <property type="entry name" value="Transketo_C/PFOR_II"/>
</dbReference>
<dbReference type="CDD" id="cd07036">
    <property type="entry name" value="TPP_PYR_E1-PDHc-beta_like"/>
    <property type="match status" value="1"/>
</dbReference>
<comment type="cofactor">
    <cofactor evidence="1">
        <name>thiamine diphosphate</name>
        <dbReference type="ChEBI" id="CHEBI:58937"/>
    </cofactor>
</comment>
<dbReference type="NCBIfam" id="NF006667">
    <property type="entry name" value="PRK09212.1"/>
    <property type="match status" value="1"/>
</dbReference>